<evidence type="ECO:0000256" key="5">
    <source>
        <dbReference type="ARBA" id="ARBA00022705"/>
    </source>
</evidence>
<dbReference type="Proteomes" id="UP000031643">
    <property type="component" value="Chromosome"/>
</dbReference>
<dbReference type="OrthoDB" id="331625at2"/>
<keyword evidence="7 12" id="KW-0238">DNA-binding</keyword>
<protein>
    <recommendedName>
        <fullName evidence="4">Viral histone-like protein</fullName>
    </recommendedName>
    <alternativeName>
        <fullName evidence="9">DNA-binding protein pA104R</fullName>
    </alternativeName>
    <alternativeName>
        <fullName evidence="8">pA104R</fullName>
    </alternativeName>
</protein>
<dbReference type="Pfam" id="PF00216">
    <property type="entry name" value="Bac_DNA_binding"/>
    <property type="match status" value="1"/>
</dbReference>
<evidence type="ECO:0000256" key="2">
    <source>
        <dbReference type="ARBA" id="ARBA00010529"/>
    </source>
</evidence>
<dbReference type="CDD" id="cd13834">
    <property type="entry name" value="HU_like"/>
    <property type="match status" value="1"/>
</dbReference>
<organism evidence="12 13">
    <name type="scientific">Methyloceanibacter caenitepidi</name>
    <dbReference type="NCBI Taxonomy" id="1384459"/>
    <lineage>
        <taxon>Bacteria</taxon>
        <taxon>Pseudomonadati</taxon>
        <taxon>Pseudomonadota</taxon>
        <taxon>Alphaproteobacteria</taxon>
        <taxon>Hyphomicrobiales</taxon>
        <taxon>Hyphomicrobiaceae</taxon>
        <taxon>Methyloceanibacter</taxon>
    </lineage>
</organism>
<dbReference type="AlphaFoldDB" id="A0A0A8K3M4"/>
<dbReference type="STRING" id="1384459.GL4_1688"/>
<dbReference type="SUPFAM" id="SSF47729">
    <property type="entry name" value="IHF-like DNA-binding proteins"/>
    <property type="match status" value="1"/>
</dbReference>
<comment type="function">
    <text evidence="10">DNA-binding protein that plays a critical role in nucleoid compaction, genome replication and DNA replication and transcription. Binds to both ssDNA and dsDNA with a binding site covering about 15 nucleotides. Displays DNA-supercoiling activity only when associated with the viral DNA topoisomerase 2.</text>
</comment>
<comment type="subcellular location">
    <subcellularLocation>
        <location evidence="1">Virion</location>
    </subcellularLocation>
</comment>
<gene>
    <name evidence="12" type="ORF">GL4_1688</name>
</gene>
<dbReference type="GO" id="GO:0006260">
    <property type="term" value="P:DNA replication"/>
    <property type="evidence" value="ECO:0007669"/>
    <property type="project" value="UniProtKB-KW"/>
</dbReference>
<reference evidence="12 13" key="1">
    <citation type="submission" date="2014-09" db="EMBL/GenBank/DDBJ databases">
        <title>Genome sequencing of Methyloceanibacter caenitepidi Gela4.</title>
        <authorList>
            <person name="Takeuchi M."/>
            <person name="Susumu S."/>
            <person name="Kamagata Y."/>
            <person name="Oshima K."/>
            <person name="Hattori M."/>
            <person name="Iwasaki W."/>
        </authorList>
    </citation>
    <scope>NUCLEOTIDE SEQUENCE [LARGE SCALE GENOMIC DNA]</scope>
    <source>
        <strain evidence="12 13">Gela4</strain>
    </source>
</reference>
<evidence type="ECO:0000256" key="10">
    <source>
        <dbReference type="ARBA" id="ARBA00046140"/>
    </source>
</evidence>
<evidence type="ECO:0000313" key="13">
    <source>
        <dbReference type="Proteomes" id="UP000031643"/>
    </source>
</evidence>
<keyword evidence="5" id="KW-0235">DNA replication</keyword>
<evidence type="ECO:0000256" key="1">
    <source>
        <dbReference type="ARBA" id="ARBA00004328"/>
    </source>
</evidence>
<dbReference type="PANTHER" id="PTHR33175">
    <property type="entry name" value="DNA-BINDING PROTEIN HU"/>
    <property type="match status" value="1"/>
</dbReference>
<evidence type="ECO:0000256" key="4">
    <source>
        <dbReference type="ARBA" id="ARBA00016145"/>
    </source>
</evidence>
<dbReference type="GO" id="GO:0005829">
    <property type="term" value="C:cytosol"/>
    <property type="evidence" value="ECO:0007669"/>
    <property type="project" value="TreeGrafter"/>
</dbReference>
<dbReference type="HOGENOM" id="CLU_105066_0_2_5"/>
<evidence type="ECO:0000256" key="3">
    <source>
        <dbReference type="ARBA" id="ARBA00011738"/>
    </source>
</evidence>
<evidence type="ECO:0000256" key="7">
    <source>
        <dbReference type="ARBA" id="ARBA00023125"/>
    </source>
</evidence>
<dbReference type="GO" id="GO:0030527">
    <property type="term" value="F:structural constituent of chromatin"/>
    <property type="evidence" value="ECO:0007669"/>
    <property type="project" value="InterPro"/>
</dbReference>
<evidence type="ECO:0000256" key="11">
    <source>
        <dbReference type="RuleBase" id="RU003939"/>
    </source>
</evidence>
<evidence type="ECO:0000256" key="9">
    <source>
        <dbReference type="ARBA" id="ARBA00033227"/>
    </source>
</evidence>
<name>A0A0A8K3M4_9HYPH</name>
<evidence type="ECO:0000313" key="12">
    <source>
        <dbReference type="EMBL" id="BAQ17142.1"/>
    </source>
</evidence>
<dbReference type="SMART" id="SM00411">
    <property type="entry name" value="BHL"/>
    <property type="match status" value="1"/>
</dbReference>
<dbReference type="InterPro" id="IPR000119">
    <property type="entry name" value="Hist_DNA-bd"/>
</dbReference>
<keyword evidence="6" id="KW-0426">Late protein</keyword>
<dbReference type="EMBL" id="AP014648">
    <property type="protein sequence ID" value="BAQ17142.1"/>
    <property type="molecule type" value="Genomic_DNA"/>
</dbReference>
<dbReference type="InterPro" id="IPR010992">
    <property type="entry name" value="IHF-like_DNA-bd_dom_sf"/>
</dbReference>
<evidence type="ECO:0000256" key="8">
    <source>
        <dbReference type="ARBA" id="ARBA00033120"/>
    </source>
</evidence>
<comment type="subunit">
    <text evidence="3">Homodimer.</text>
</comment>
<dbReference type="RefSeq" id="WP_045366533.1">
    <property type="nucleotide sequence ID" value="NZ_AP014648.1"/>
</dbReference>
<comment type="similarity">
    <text evidence="2 11">Belongs to the bacterial histone-like protein family.</text>
</comment>
<dbReference type="Gene3D" id="4.10.520.10">
    <property type="entry name" value="IHF-like DNA-binding proteins"/>
    <property type="match status" value="1"/>
</dbReference>
<dbReference type="GO" id="GO:0003677">
    <property type="term" value="F:DNA binding"/>
    <property type="evidence" value="ECO:0007669"/>
    <property type="project" value="UniProtKB-KW"/>
</dbReference>
<keyword evidence="13" id="KW-1185">Reference proteome</keyword>
<proteinExistence type="inferred from homology"/>
<accession>A0A0A8K3M4</accession>
<dbReference type="PANTHER" id="PTHR33175:SF13">
    <property type="entry name" value="HISTONE-LIKE PROTEIN"/>
    <property type="match status" value="1"/>
</dbReference>
<dbReference type="KEGG" id="mcg:GL4_1688"/>
<evidence type="ECO:0000256" key="6">
    <source>
        <dbReference type="ARBA" id="ARBA00022921"/>
    </source>
</evidence>
<sequence>MLTKTALIQTIADQLDMTKKDVKDVLETLATVGYKEMKKNGEFMLPGFAKFVVVKKPAVRARKGINPFTKEPTVFKAKPARKVIKARPVKAAKDAV</sequence>